<dbReference type="Gene3D" id="1.25.40.20">
    <property type="entry name" value="Ankyrin repeat-containing domain"/>
    <property type="match status" value="3"/>
</dbReference>
<dbReference type="PANTHER" id="PTHR24193">
    <property type="entry name" value="ANKYRIN REPEAT PROTEIN"/>
    <property type="match status" value="1"/>
</dbReference>
<evidence type="ECO:0000256" key="1">
    <source>
        <dbReference type="ARBA" id="ARBA00022737"/>
    </source>
</evidence>
<dbReference type="PRINTS" id="PR01415">
    <property type="entry name" value="ANKYRIN"/>
</dbReference>
<dbReference type="InterPro" id="IPR002110">
    <property type="entry name" value="Ankyrin_rpt"/>
</dbReference>
<dbReference type="InterPro" id="IPR036770">
    <property type="entry name" value="Ankyrin_rpt-contain_sf"/>
</dbReference>
<keyword evidence="2 3" id="KW-0040">ANK repeat</keyword>
<dbReference type="PROSITE" id="PS50088">
    <property type="entry name" value="ANK_REPEAT"/>
    <property type="match status" value="6"/>
</dbReference>
<reference evidence="4 5" key="1">
    <citation type="journal article" date="2014" name="Proc. Natl. Acad. Sci. U.S.A.">
        <title>Trajectory and genomic determinants of fungal-pathogen speciation and host adaptation.</title>
        <authorList>
            <person name="Hu X."/>
            <person name="Xiao G."/>
            <person name="Zheng P."/>
            <person name="Shang Y."/>
            <person name="Su Y."/>
            <person name="Zhang X."/>
            <person name="Liu X."/>
            <person name="Zhan S."/>
            <person name="St Leger R.J."/>
            <person name="Wang C."/>
        </authorList>
    </citation>
    <scope>NUCLEOTIDE SEQUENCE [LARGE SCALE GENOMIC DNA]</scope>
    <source>
        <strain evidence="4 5">ARSEF 549</strain>
    </source>
</reference>
<name>A0A0B4F629_METAF</name>
<dbReference type="EMBL" id="AZNF01000010">
    <property type="protein sequence ID" value="KID63247.1"/>
    <property type="molecule type" value="Genomic_DNA"/>
</dbReference>
<keyword evidence="5" id="KW-1185">Reference proteome</keyword>
<sequence length="429" mass="46685">MAHDSSQAEGYAKLLHDAVRQGDVESVGKLVCEYKRPNEPFEGRLPLVTAIRNKSHNVIKVLLEHDADVELKEGRSGRSPLGMAIYMKDQILLETLLGYCGSLADYADEHEPEPLLWNALEARDEAMALMLIEHGADMKQRRNACEDSPLMVACYGRLPRAAQKLVEMGADVEDRSWDGMSPLMVASQRSDLATAKKLIDFGADLEAKKPAGGYTALYYAVWYRRLDMTELLVREGAQVNQPLAGGFTALSVAADNNSPEIASFLLANGADVDRATGSVTACIYADDLHVDDLPADALLTPLHLAAENGHADMATLLLDNGAQVNAASTRGYTPLMLAAHNGHADTVSVLIRRGADISAHAADGSRALSIAALFYDGLLRREVELGRPSTARPRASRFGFERDCEQPPRQYERVIALLAKAGYDSHMET</sequence>
<dbReference type="PANTHER" id="PTHR24193:SF121">
    <property type="entry name" value="ADA2A-CONTAINING COMPLEX COMPONENT 3, ISOFORM D"/>
    <property type="match status" value="1"/>
</dbReference>
<evidence type="ECO:0000256" key="3">
    <source>
        <dbReference type="PROSITE-ProRule" id="PRU00023"/>
    </source>
</evidence>
<feature type="non-terminal residue" evidence="4">
    <location>
        <position position="1"/>
    </location>
</feature>
<dbReference type="HOGENOM" id="CLU_639480_0_0_1"/>
<protein>
    <submittedName>
        <fullName evidence="4">Ankyrin repeat protein</fullName>
    </submittedName>
</protein>
<proteinExistence type="predicted"/>
<dbReference type="GO" id="GO:0045944">
    <property type="term" value="P:positive regulation of transcription by RNA polymerase II"/>
    <property type="evidence" value="ECO:0007669"/>
    <property type="project" value="TreeGrafter"/>
</dbReference>
<dbReference type="AlphaFoldDB" id="A0A0B4F629"/>
<feature type="repeat" description="ANK" evidence="3">
    <location>
        <begin position="245"/>
        <end position="277"/>
    </location>
</feature>
<feature type="repeat" description="ANK" evidence="3">
    <location>
        <begin position="330"/>
        <end position="362"/>
    </location>
</feature>
<organism evidence="4 5">
    <name type="scientific">Metarhizium anisopliae (strain ARSEF 549)</name>
    <dbReference type="NCBI Taxonomy" id="3151832"/>
    <lineage>
        <taxon>Eukaryota</taxon>
        <taxon>Fungi</taxon>
        <taxon>Dikarya</taxon>
        <taxon>Ascomycota</taxon>
        <taxon>Pezizomycotina</taxon>
        <taxon>Sordariomycetes</taxon>
        <taxon>Hypocreomycetidae</taxon>
        <taxon>Hypocreales</taxon>
        <taxon>Clavicipitaceae</taxon>
        <taxon>Metarhizium</taxon>
    </lineage>
</organism>
<feature type="repeat" description="ANK" evidence="3">
    <location>
        <begin position="42"/>
        <end position="74"/>
    </location>
</feature>
<dbReference type="InterPro" id="IPR050663">
    <property type="entry name" value="Ankyrin-SOCS_Box"/>
</dbReference>
<keyword evidence="1" id="KW-0677">Repeat</keyword>
<evidence type="ECO:0000256" key="2">
    <source>
        <dbReference type="ARBA" id="ARBA00023043"/>
    </source>
</evidence>
<feature type="repeat" description="ANK" evidence="3">
    <location>
        <begin position="178"/>
        <end position="210"/>
    </location>
</feature>
<evidence type="ECO:0000313" key="4">
    <source>
        <dbReference type="EMBL" id="KID63247.1"/>
    </source>
</evidence>
<dbReference type="GO" id="GO:0005634">
    <property type="term" value="C:nucleus"/>
    <property type="evidence" value="ECO:0007669"/>
    <property type="project" value="TreeGrafter"/>
</dbReference>
<comment type="caution">
    <text evidence="4">The sequence shown here is derived from an EMBL/GenBank/DDBJ whole genome shotgun (WGS) entry which is preliminary data.</text>
</comment>
<dbReference type="Proteomes" id="UP000031186">
    <property type="component" value="Unassembled WGS sequence"/>
</dbReference>
<evidence type="ECO:0000313" key="5">
    <source>
        <dbReference type="Proteomes" id="UP000031186"/>
    </source>
</evidence>
<dbReference type="VEuPathDB" id="FungiDB:MAN_07448"/>
<feature type="repeat" description="ANK" evidence="3">
    <location>
        <begin position="297"/>
        <end position="329"/>
    </location>
</feature>
<dbReference type="PROSITE" id="PS50297">
    <property type="entry name" value="ANK_REP_REGION"/>
    <property type="match status" value="6"/>
</dbReference>
<dbReference type="OrthoDB" id="341259at2759"/>
<accession>A0A0B4F629</accession>
<dbReference type="SUPFAM" id="SSF48403">
    <property type="entry name" value="Ankyrin repeat"/>
    <property type="match status" value="2"/>
</dbReference>
<dbReference type="Pfam" id="PF12796">
    <property type="entry name" value="Ank_2"/>
    <property type="match status" value="3"/>
</dbReference>
<dbReference type="GO" id="GO:0000976">
    <property type="term" value="F:transcription cis-regulatory region binding"/>
    <property type="evidence" value="ECO:0007669"/>
    <property type="project" value="TreeGrafter"/>
</dbReference>
<feature type="repeat" description="ANK" evidence="3">
    <location>
        <begin position="212"/>
        <end position="240"/>
    </location>
</feature>
<dbReference type="SMART" id="SM00248">
    <property type="entry name" value="ANK"/>
    <property type="match status" value="10"/>
</dbReference>
<gene>
    <name evidence="4" type="ORF">MAN_07448</name>
</gene>